<dbReference type="InterPro" id="IPR026151">
    <property type="entry name" value="Maspardin"/>
</dbReference>
<feature type="region of interest" description="Disordered" evidence="5">
    <location>
        <begin position="284"/>
        <end position="329"/>
    </location>
</feature>
<dbReference type="EMBL" id="LNIX01000001">
    <property type="protein sequence ID" value="OXA61773.1"/>
    <property type="molecule type" value="Genomic_DNA"/>
</dbReference>
<dbReference type="InterPro" id="IPR029058">
    <property type="entry name" value="AB_hydrolase_fold"/>
</dbReference>
<evidence type="ECO:0000256" key="3">
    <source>
        <dbReference type="ARBA" id="ARBA00020148"/>
    </source>
</evidence>
<evidence type="ECO:0000256" key="4">
    <source>
        <dbReference type="ARBA" id="ARBA00022490"/>
    </source>
</evidence>
<evidence type="ECO:0000256" key="5">
    <source>
        <dbReference type="SAM" id="MobiDB-lite"/>
    </source>
</evidence>
<sequence length="329" mass="36624">MNFSSDLSNSPEYQSFRATVPLKKLAVDTDASKTWKLYDAGPRQVTSPLVCLAPVSGTADIFYKQMLYLTARGIRVLSVESPIYWSVSDWCEGFRRLLDHLDIERVHLFGASLGGFLAQKFAESTAQYSRVASIILSNAFLETSIFNFNDTATLFWILPGPVLKKLVMGNIKSESVTELRVAQSMEFIIERLDTLSQQELASRLTLNCVNCQVDPFKLKNMPMTIIDVFDESALSMQARASLRSHYGHAKLAHLKTGGNFPYLSRSDDVNMHLLVHLRQFSSNSRYSAQKPAEQESQNDQPESNAKNELAEEMGVGDSTSAAEVATEAS</sequence>
<name>A0A226EVY6_FOLCA</name>
<feature type="compositionally biased region" description="Polar residues" evidence="5">
    <location>
        <begin position="294"/>
        <end position="306"/>
    </location>
</feature>
<dbReference type="InterPro" id="IPR000073">
    <property type="entry name" value="AB_hydrolase_1"/>
</dbReference>
<evidence type="ECO:0000256" key="2">
    <source>
        <dbReference type="ARBA" id="ARBA00008645"/>
    </source>
</evidence>
<evidence type="ECO:0000259" key="6">
    <source>
        <dbReference type="Pfam" id="PF00561"/>
    </source>
</evidence>
<protein>
    <recommendedName>
        <fullName evidence="3">Maspardin</fullName>
    </recommendedName>
</protein>
<organism evidence="7 8">
    <name type="scientific">Folsomia candida</name>
    <name type="common">Springtail</name>
    <dbReference type="NCBI Taxonomy" id="158441"/>
    <lineage>
        <taxon>Eukaryota</taxon>
        <taxon>Metazoa</taxon>
        <taxon>Ecdysozoa</taxon>
        <taxon>Arthropoda</taxon>
        <taxon>Hexapoda</taxon>
        <taxon>Collembola</taxon>
        <taxon>Entomobryomorpha</taxon>
        <taxon>Isotomoidea</taxon>
        <taxon>Isotomidae</taxon>
        <taxon>Proisotominae</taxon>
        <taxon>Folsomia</taxon>
    </lineage>
</organism>
<comment type="caution">
    <text evidence="7">The sequence shown here is derived from an EMBL/GenBank/DDBJ whole genome shotgun (WGS) entry which is preliminary data.</text>
</comment>
<keyword evidence="4" id="KW-0963">Cytoplasm</keyword>
<dbReference type="PANTHER" id="PTHR15913">
    <property type="entry name" value="ACID CLUSTER PROTEIN 33"/>
    <property type="match status" value="1"/>
</dbReference>
<gene>
    <name evidence="7" type="ORF">Fcan01_02568</name>
</gene>
<dbReference type="SUPFAM" id="SSF53474">
    <property type="entry name" value="alpha/beta-Hydrolases"/>
    <property type="match status" value="1"/>
</dbReference>
<evidence type="ECO:0000313" key="8">
    <source>
        <dbReference type="Proteomes" id="UP000198287"/>
    </source>
</evidence>
<comment type="similarity">
    <text evidence="2">Belongs to the AB hydrolase superfamily.</text>
</comment>
<dbReference type="Gene3D" id="3.40.50.1820">
    <property type="entry name" value="alpha/beta hydrolase"/>
    <property type="match status" value="1"/>
</dbReference>
<dbReference type="OMA" id="CYVQPQK"/>
<dbReference type="AlphaFoldDB" id="A0A226EVY6"/>
<dbReference type="Pfam" id="PF00561">
    <property type="entry name" value="Abhydrolase_1"/>
    <property type="match status" value="1"/>
</dbReference>
<feature type="domain" description="AB hydrolase-1" evidence="6">
    <location>
        <begin position="91"/>
        <end position="142"/>
    </location>
</feature>
<evidence type="ECO:0000256" key="1">
    <source>
        <dbReference type="ARBA" id="ARBA00004496"/>
    </source>
</evidence>
<comment type="subcellular location">
    <subcellularLocation>
        <location evidence="1">Cytoplasm</location>
    </subcellularLocation>
</comment>
<dbReference type="Proteomes" id="UP000198287">
    <property type="component" value="Unassembled WGS sequence"/>
</dbReference>
<keyword evidence="8" id="KW-1185">Reference proteome</keyword>
<dbReference type="GO" id="GO:0005737">
    <property type="term" value="C:cytoplasm"/>
    <property type="evidence" value="ECO:0007669"/>
    <property type="project" value="UniProtKB-SubCell"/>
</dbReference>
<dbReference type="PANTHER" id="PTHR15913:SF0">
    <property type="entry name" value="MASPARDIN"/>
    <property type="match status" value="1"/>
</dbReference>
<dbReference type="STRING" id="158441.A0A226EVY6"/>
<proteinExistence type="inferred from homology"/>
<accession>A0A226EVY6</accession>
<feature type="compositionally biased region" description="Low complexity" evidence="5">
    <location>
        <begin position="318"/>
        <end position="329"/>
    </location>
</feature>
<reference evidence="7 8" key="1">
    <citation type="submission" date="2015-12" db="EMBL/GenBank/DDBJ databases">
        <title>The genome of Folsomia candida.</title>
        <authorList>
            <person name="Faddeeva A."/>
            <person name="Derks M.F."/>
            <person name="Anvar Y."/>
            <person name="Smit S."/>
            <person name="Van Straalen N."/>
            <person name="Roelofs D."/>
        </authorList>
    </citation>
    <scope>NUCLEOTIDE SEQUENCE [LARGE SCALE GENOMIC DNA]</scope>
    <source>
        <strain evidence="7 8">VU population</strain>
        <tissue evidence="7">Whole body</tissue>
    </source>
</reference>
<dbReference type="OrthoDB" id="10264550at2759"/>
<evidence type="ECO:0000313" key="7">
    <source>
        <dbReference type="EMBL" id="OXA61773.1"/>
    </source>
</evidence>